<gene>
    <name evidence="1" type="ORF">JTE90_020063</name>
</gene>
<comment type="caution">
    <text evidence="1">The sequence shown here is derived from an EMBL/GenBank/DDBJ whole genome shotgun (WGS) entry which is preliminary data.</text>
</comment>
<reference evidence="1 2" key="1">
    <citation type="journal article" date="2022" name="Nat. Ecol. Evol.">
        <title>A masculinizing supergene underlies an exaggerated male reproductive morph in a spider.</title>
        <authorList>
            <person name="Hendrickx F."/>
            <person name="De Corte Z."/>
            <person name="Sonet G."/>
            <person name="Van Belleghem S.M."/>
            <person name="Kostlbacher S."/>
            <person name="Vangestel C."/>
        </authorList>
    </citation>
    <scope>NUCLEOTIDE SEQUENCE [LARGE SCALE GENOMIC DNA]</scope>
    <source>
        <strain evidence="1">W744_W776</strain>
    </source>
</reference>
<protein>
    <submittedName>
        <fullName evidence="1">Uncharacterized protein</fullName>
    </submittedName>
</protein>
<organism evidence="1 2">
    <name type="scientific">Oedothorax gibbosus</name>
    <dbReference type="NCBI Taxonomy" id="931172"/>
    <lineage>
        <taxon>Eukaryota</taxon>
        <taxon>Metazoa</taxon>
        <taxon>Ecdysozoa</taxon>
        <taxon>Arthropoda</taxon>
        <taxon>Chelicerata</taxon>
        <taxon>Arachnida</taxon>
        <taxon>Araneae</taxon>
        <taxon>Araneomorphae</taxon>
        <taxon>Entelegynae</taxon>
        <taxon>Araneoidea</taxon>
        <taxon>Linyphiidae</taxon>
        <taxon>Erigoninae</taxon>
        <taxon>Oedothorax</taxon>
    </lineage>
</organism>
<accession>A0AAV6UTR9</accession>
<name>A0AAV6UTR9_9ARAC</name>
<evidence type="ECO:0000313" key="1">
    <source>
        <dbReference type="EMBL" id="KAG8187194.1"/>
    </source>
</evidence>
<keyword evidence="2" id="KW-1185">Reference proteome</keyword>
<dbReference type="Proteomes" id="UP000827092">
    <property type="component" value="Unassembled WGS sequence"/>
</dbReference>
<sequence>MDSGERMLTSEIISNLFLFRIPIAKVCAGCERWFKSPPEVYVALNKGEFLLESKKKSHFWPGNECRRARSLK</sequence>
<dbReference type="EMBL" id="JAFNEN010000277">
    <property type="protein sequence ID" value="KAG8187194.1"/>
    <property type="molecule type" value="Genomic_DNA"/>
</dbReference>
<evidence type="ECO:0000313" key="2">
    <source>
        <dbReference type="Proteomes" id="UP000827092"/>
    </source>
</evidence>
<dbReference type="AlphaFoldDB" id="A0AAV6UTR9"/>
<proteinExistence type="predicted"/>